<dbReference type="InterPro" id="IPR004480">
    <property type="entry name" value="Monothiol_GRX-rel"/>
</dbReference>
<feature type="domain" description="Glutaredoxin" evidence="3">
    <location>
        <begin position="114"/>
        <end position="150"/>
    </location>
</feature>
<comment type="similarity">
    <text evidence="1">Belongs to the glutaredoxin family. CGFS subfamily.</text>
</comment>
<accession>A0A6J5WXJ9</accession>
<dbReference type="PANTHER" id="PTHR10293:SF73">
    <property type="entry name" value="GLUTAREDOXIN-3"/>
    <property type="match status" value="1"/>
</dbReference>
<evidence type="ECO:0000313" key="4">
    <source>
        <dbReference type="EMBL" id="CAB4306476.1"/>
    </source>
</evidence>
<name>A0A6J5WXJ9_PRUAR</name>
<sequence>MEEKDLTGEGLGSEDNDMEYEDGKVTDTLEGADPSCLANKVARVVGSAKPGEPSLETVQELAKKRRKGSFQEQGQIQAQTGLDDALKRRMQQLIDSNRLMLFMKGAPKEPKCKRKVKFGTFDDVSDNEVMEGIQKYSNWPTIPQLYNKGKLGGWGDIAYLMCCNGELGEFSMDHETNSLNCDN</sequence>
<dbReference type="GO" id="GO:0005829">
    <property type="term" value="C:cytosol"/>
    <property type="evidence" value="ECO:0007669"/>
    <property type="project" value="TreeGrafter"/>
</dbReference>
<dbReference type="InterPro" id="IPR002109">
    <property type="entry name" value="Glutaredoxin"/>
</dbReference>
<dbReference type="EMBL" id="CAEKKB010000004">
    <property type="protein sequence ID" value="CAB4306476.1"/>
    <property type="molecule type" value="Genomic_DNA"/>
</dbReference>
<dbReference type="PANTHER" id="PTHR10293">
    <property type="entry name" value="GLUTAREDOXIN FAMILY MEMBER"/>
    <property type="match status" value="1"/>
</dbReference>
<dbReference type="PROSITE" id="PS51354">
    <property type="entry name" value="GLUTAREDOXIN_2"/>
    <property type="match status" value="1"/>
</dbReference>
<protein>
    <recommendedName>
        <fullName evidence="3">Glutaredoxin domain-containing protein</fullName>
    </recommendedName>
</protein>
<evidence type="ECO:0000256" key="1">
    <source>
        <dbReference type="ARBA" id="ARBA00008983"/>
    </source>
</evidence>
<dbReference type="SUPFAM" id="SSF52833">
    <property type="entry name" value="Thioredoxin-like"/>
    <property type="match status" value="1"/>
</dbReference>
<dbReference type="AlphaFoldDB" id="A0A6J5WXJ9"/>
<organism evidence="4 5">
    <name type="scientific">Prunus armeniaca</name>
    <name type="common">Apricot</name>
    <name type="synonym">Armeniaca vulgaris</name>
    <dbReference type="NCBI Taxonomy" id="36596"/>
    <lineage>
        <taxon>Eukaryota</taxon>
        <taxon>Viridiplantae</taxon>
        <taxon>Streptophyta</taxon>
        <taxon>Embryophyta</taxon>
        <taxon>Tracheophyta</taxon>
        <taxon>Spermatophyta</taxon>
        <taxon>Magnoliopsida</taxon>
        <taxon>eudicotyledons</taxon>
        <taxon>Gunneridae</taxon>
        <taxon>Pentapetalae</taxon>
        <taxon>rosids</taxon>
        <taxon>fabids</taxon>
        <taxon>Rosales</taxon>
        <taxon>Rosaceae</taxon>
        <taxon>Amygdaloideae</taxon>
        <taxon>Amygdaleae</taxon>
        <taxon>Prunus</taxon>
    </lineage>
</organism>
<reference evidence="5" key="1">
    <citation type="journal article" date="2020" name="Genome Biol.">
        <title>Gamete binning: chromosome-level and haplotype-resolved genome assembly enabled by high-throughput single-cell sequencing of gamete genomes.</title>
        <authorList>
            <person name="Campoy J.A."/>
            <person name="Sun H."/>
            <person name="Goel M."/>
            <person name="Jiao W.-B."/>
            <person name="Folz-Donahue K."/>
            <person name="Wang N."/>
            <person name="Rubio M."/>
            <person name="Liu C."/>
            <person name="Kukat C."/>
            <person name="Ruiz D."/>
            <person name="Huettel B."/>
            <person name="Schneeberger K."/>
        </authorList>
    </citation>
    <scope>NUCLEOTIDE SEQUENCE [LARGE SCALE GENOMIC DNA]</scope>
    <source>
        <strain evidence="5">cv. Rojo Pasion</strain>
    </source>
</reference>
<dbReference type="InterPro" id="IPR036249">
    <property type="entry name" value="Thioredoxin-like_sf"/>
</dbReference>
<dbReference type="GO" id="GO:0005634">
    <property type="term" value="C:nucleus"/>
    <property type="evidence" value="ECO:0007669"/>
    <property type="project" value="TreeGrafter"/>
</dbReference>
<evidence type="ECO:0000256" key="2">
    <source>
        <dbReference type="SAM" id="MobiDB-lite"/>
    </source>
</evidence>
<proteinExistence type="inferred from homology"/>
<dbReference type="GO" id="GO:0006879">
    <property type="term" value="P:intracellular iron ion homeostasis"/>
    <property type="evidence" value="ECO:0007669"/>
    <property type="project" value="TreeGrafter"/>
</dbReference>
<gene>
    <name evidence="4" type="ORF">ORAREDHAP_LOCUS24684</name>
</gene>
<dbReference type="Gene3D" id="3.40.30.10">
    <property type="entry name" value="Glutaredoxin"/>
    <property type="match status" value="1"/>
</dbReference>
<keyword evidence="5" id="KW-1185">Reference proteome</keyword>
<dbReference type="Proteomes" id="UP000507245">
    <property type="component" value="Unassembled WGS sequence"/>
</dbReference>
<dbReference type="Pfam" id="PF00462">
    <property type="entry name" value="Glutaredoxin"/>
    <property type="match status" value="1"/>
</dbReference>
<feature type="region of interest" description="Disordered" evidence="2">
    <location>
        <begin position="1"/>
        <end position="32"/>
    </location>
</feature>
<evidence type="ECO:0000313" key="5">
    <source>
        <dbReference type="Proteomes" id="UP000507245"/>
    </source>
</evidence>
<evidence type="ECO:0000259" key="3">
    <source>
        <dbReference type="Pfam" id="PF00462"/>
    </source>
</evidence>
<dbReference type="OrthoDB" id="415696at2759"/>